<evidence type="ECO:0000256" key="1">
    <source>
        <dbReference type="ARBA" id="ARBA00022490"/>
    </source>
</evidence>
<comment type="function">
    <text evidence="5 6">Contributes to the efficiency of the cell division process by stabilizing the polymeric form of the cell division protein FtsZ. Acts by promoting interactions between FtsZ protofilaments and suppressing the GTPase activity of FtsZ.</text>
</comment>
<keyword evidence="2 5" id="KW-0132">Cell division</keyword>
<dbReference type="Pfam" id="PF21083">
    <property type="entry name" value="ZapC_N"/>
    <property type="match status" value="1"/>
</dbReference>
<sequence>MIIKPDDHWRWYFDHDHDRVMLDLANGMIFRSCFPAKMLTAFARDEMPFSIEDAAEFYIFDEQAKKLNLSHEERAELVLNSLVAFRFLKPQMPKSWYFSPFHDIQVPTQGQLIQVCLENSHHIATFIIAEAGTSASLCLLAEAQLELPDRKLRFCDPIKIMNDRMRQYKRKSNRLLYENVI</sequence>
<dbReference type="InterPro" id="IPR009809">
    <property type="entry name" value="ZapC"/>
</dbReference>
<dbReference type="InterPro" id="IPR048372">
    <property type="entry name" value="ZapC_C"/>
</dbReference>
<proteinExistence type="inferred from homology"/>
<dbReference type="HOGENOM" id="CLU_128248_0_0_6"/>
<name>A0A140NRI9_PROSM</name>
<keyword evidence="3 5" id="KW-0717">Septation</keyword>
<dbReference type="EMBL" id="CP003488">
    <property type="protein sequence ID" value="AFH95260.1"/>
    <property type="molecule type" value="Genomic_DNA"/>
</dbReference>
<evidence type="ECO:0000256" key="2">
    <source>
        <dbReference type="ARBA" id="ARBA00022618"/>
    </source>
</evidence>
<dbReference type="KEGG" id="psi:S70_17245"/>
<evidence type="ECO:0000256" key="6">
    <source>
        <dbReference type="PIRNR" id="PIRNR010252"/>
    </source>
</evidence>
<evidence type="ECO:0000259" key="7">
    <source>
        <dbReference type="Pfam" id="PF07126"/>
    </source>
</evidence>
<dbReference type="Proteomes" id="UP000005012">
    <property type="component" value="Chromosome"/>
</dbReference>
<dbReference type="HAMAP" id="MF_00906">
    <property type="entry name" value="ZapC"/>
    <property type="match status" value="1"/>
</dbReference>
<dbReference type="GO" id="GO:0005737">
    <property type="term" value="C:cytoplasm"/>
    <property type="evidence" value="ECO:0007669"/>
    <property type="project" value="UniProtKB-SubCell"/>
</dbReference>
<reference evidence="10" key="2">
    <citation type="submission" date="2012-04" db="EMBL/GenBank/DDBJ databases">
        <title>Complete genome sequence of Providencia stuartii clinical isolate MRSN 2154.</title>
        <authorList>
            <person name="Clifford R.J."/>
            <person name="Hang J."/>
            <person name="Riley M.C."/>
            <person name="Onmus-Leone F."/>
            <person name="Kuschner R.A."/>
            <person name="Lesho E.P."/>
            <person name="Waterman P.E."/>
        </authorList>
    </citation>
    <scope>NUCLEOTIDE SEQUENCE [LARGE SCALE GENOMIC DNA]</scope>
    <source>
        <strain evidence="10">MRSN 2154</strain>
    </source>
</reference>
<protein>
    <recommendedName>
        <fullName evidence="5 6">Cell division protein ZapC</fullName>
    </recommendedName>
</protein>
<dbReference type="PIRSF" id="PIRSF010252">
    <property type="entry name" value="ZapC"/>
    <property type="match status" value="1"/>
</dbReference>
<feature type="domain" description="Cell-division protein ZapC N-terminal" evidence="8">
    <location>
        <begin position="2"/>
        <end position="89"/>
    </location>
</feature>
<evidence type="ECO:0000256" key="5">
    <source>
        <dbReference type="HAMAP-Rule" id="MF_00906"/>
    </source>
</evidence>
<dbReference type="InterPro" id="IPR048373">
    <property type="entry name" value="ZapC_N"/>
</dbReference>
<evidence type="ECO:0000256" key="3">
    <source>
        <dbReference type="ARBA" id="ARBA00023210"/>
    </source>
</evidence>
<accession>A0A140NRI9</accession>
<organism evidence="9 10">
    <name type="scientific">Providencia stuartii (strain MRSN 2154)</name>
    <dbReference type="NCBI Taxonomy" id="1157951"/>
    <lineage>
        <taxon>Bacteria</taxon>
        <taxon>Pseudomonadati</taxon>
        <taxon>Pseudomonadota</taxon>
        <taxon>Gammaproteobacteria</taxon>
        <taxon>Enterobacterales</taxon>
        <taxon>Morganellaceae</taxon>
        <taxon>Providencia</taxon>
    </lineage>
</organism>
<evidence type="ECO:0000256" key="4">
    <source>
        <dbReference type="ARBA" id="ARBA00023306"/>
    </source>
</evidence>
<gene>
    <name evidence="5" type="primary">zapC</name>
    <name evidence="9" type="ordered locus">S70_17245</name>
</gene>
<dbReference type="OrthoDB" id="5765005at2"/>
<dbReference type="AlphaFoldDB" id="A0A140NRI9"/>
<keyword evidence="4 5" id="KW-0131">Cell cycle</keyword>
<dbReference type="RefSeq" id="WP_014657941.1">
    <property type="nucleotide sequence ID" value="NC_017731.1"/>
</dbReference>
<dbReference type="GO" id="GO:0000917">
    <property type="term" value="P:division septum assembly"/>
    <property type="evidence" value="ECO:0007669"/>
    <property type="project" value="UniProtKB-KW"/>
</dbReference>
<dbReference type="PATRIC" id="fig|1157951.4.peg.3460"/>
<evidence type="ECO:0000313" key="10">
    <source>
        <dbReference type="Proteomes" id="UP000005012"/>
    </source>
</evidence>
<reference evidence="9 10" key="1">
    <citation type="journal article" date="2012" name="J. Bacteriol.">
        <title>Complete Genome Sequence of Providencia stuartii Clinical Isolate MRSN 2154.</title>
        <authorList>
            <person name="Clifford R.J."/>
            <person name="Hang J."/>
            <person name="Riley M.C."/>
            <person name="Onmus-Leone F."/>
            <person name="Kuschner R.A."/>
            <person name="Lesho E.P."/>
            <person name="Waterman P.E."/>
        </authorList>
    </citation>
    <scope>NUCLEOTIDE SEQUENCE [LARGE SCALE GENOMIC DNA]</scope>
    <source>
        <strain evidence="9 10">MRSN 2154</strain>
    </source>
</reference>
<comment type="subunit">
    <text evidence="5">Interacts directly with FtsZ.</text>
</comment>
<comment type="similarity">
    <text evidence="5 6">Belongs to the ZapC family.</text>
</comment>
<keyword evidence="1 5" id="KW-0963">Cytoplasm</keyword>
<evidence type="ECO:0000259" key="8">
    <source>
        <dbReference type="Pfam" id="PF21083"/>
    </source>
</evidence>
<comment type="subcellular location">
    <subcellularLocation>
        <location evidence="5 6">Cytoplasm</location>
    </subcellularLocation>
</comment>
<dbReference type="Pfam" id="PF07126">
    <property type="entry name" value="ZapC_C"/>
    <property type="match status" value="1"/>
</dbReference>
<evidence type="ECO:0000313" key="9">
    <source>
        <dbReference type="EMBL" id="AFH95260.1"/>
    </source>
</evidence>
<dbReference type="GO" id="GO:0043093">
    <property type="term" value="P:FtsZ-dependent cytokinesis"/>
    <property type="evidence" value="ECO:0007669"/>
    <property type="project" value="UniProtKB-UniRule"/>
</dbReference>
<feature type="domain" description="Cell-division protein ZapC C-terminal" evidence="7">
    <location>
        <begin position="90"/>
        <end position="170"/>
    </location>
</feature>